<evidence type="ECO:0000313" key="4">
    <source>
        <dbReference type="Proteomes" id="UP000465810"/>
    </source>
</evidence>
<dbReference type="Gene3D" id="1.10.260.40">
    <property type="entry name" value="lambda repressor-like DNA-binding domains"/>
    <property type="match status" value="1"/>
</dbReference>
<evidence type="ECO:0000256" key="1">
    <source>
        <dbReference type="SAM" id="MobiDB-lite"/>
    </source>
</evidence>
<dbReference type="InterPro" id="IPR001387">
    <property type="entry name" value="Cro/C1-type_HTH"/>
</dbReference>
<dbReference type="SUPFAM" id="SSF47413">
    <property type="entry name" value="lambda repressor-like DNA-binding domains"/>
    <property type="match status" value="1"/>
</dbReference>
<dbReference type="GO" id="GO:0003677">
    <property type="term" value="F:DNA binding"/>
    <property type="evidence" value="ECO:0007669"/>
    <property type="project" value="InterPro"/>
</dbReference>
<feature type="domain" description="HTH cro/C1-type" evidence="2">
    <location>
        <begin position="16"/>
        <end position="72"/>
    </location>
</feature>
<comment type="caution">
    <text evidence="3">The sequence shown here is derived from an EMBL/GenBank/DDBJ whole genome shotgun (WGS) entry which is preliminary data.</text>
</comment>
<sequence length="317" mass="34073">MPEIDFHRALVFPNNVRKFRKQLNIGSLLELSEQLPGITYIRLSKIERGEIFARADELRALARVLGVEPDALLVDVDDPAFDIAAWAEPLHGAAPVDMEAERGAVLLAAALRVRRAADPELTIAALEQNWGIAPVILSRLENALKPLDRWNEDVRAALRRLFDQPSDAALVARVEAMHADGQLSSVLPFVANPEARLAKSRTRIAALRSELAGPAEPNRAPSTGWEPVAENLPDAAWQPGDKAQPSAEQAGRRRLPVFGTPLLGGRISPAPTGSWVEAPAGAGPRAYGLRLGRPTLGAGLPGRSTLVVDPDRFASAG</sequence>
<dbReference type="EMBL" id="WVTD01000014">
    <property type="protein sequence ID" value="MYL99307.1"/>
    <property type="molecule type" value="Genomic_DNA"/>
</dbReference>
<gene>
    <name evidence="3" type="ORF">GR702_16180</name>
</gene>
<dbReference type="Proteomes" id="UP000465810">
    <property type="component" value="Unassembled WGS sequence"/>
</dbReference>
<evidence type="ECO:0000313" key="3">
    <source>
        <dbReference type="EMBL" id="MYL99307.1"/>
    </source>
</evidence>
<reference evidence="3 4" key="1">
    <citation type="submission" date="2019-12" db="EMBL/GenBank/DDBJ databases">
        <authorList>
            <person name="Feng G."/>
            <person name="Zhu H."/>
        </authorList>
    </citation>
    <scope>NUCLEOTIDE SEQUENCE [LARGE SCALE GENOMIC DNA]</scope>
    <source>
        <strain evidence="3 4">FGD1</strain>
    </source>
</reference>
<dbReference type="RefSeq" id="WP_160986820.1">
    <property type="nucleotide sequence ID" value="NZ_WVTD01000014.1"/>
</dbReference>
<name>A0A7X4K8Q9_9SPHN</name>
<dbReference type="PROSITE" id="PS50943">
    <property type="entry name" value="HTH_CROC1"/>
    <property type="match status" value="1"/>
</dbReference>
<protein>
    <submittedName>
        <fullName evidence="3">Helix-turn-helix domain-containing protein</fullName>
    </submittedName>
</protein>
<dbReference type="CDD" id="cd00093">
    <property type="entry name" value="HTH_XRE"/>
    <property type="match status" value="1"/>
</dbReference>
<feature type="non-terminal residue" evidence="3">
    <location>
        <position position="317"/>
    </location>
</feature>
<dbReference type="InterPro" id="IPR010982">
    <property type="entry name" value="Lambda_DNA-bd_dom_sf"/>
</dbReference>
<dbReference type="SMART" id="SM00530">
    <property type="entry name" value="HTH_XRE"/>
    <property type="match status" value="1"/>
</dbReference>
<feature type="region of interest" description="Disordered" evidence="1">
    <location>
        <begin position="208"/>
        <end position="254"/>
    </location>
</feature>
<keyword evidence="4" id="KW-1185">Reference proteome</keyword>
<proteinExistence type="predicted"/>
<organism evidence="3 4">
    <name type="scientific">Novosphingobium silvae</name>
    <dbReference type="NCBI Taxonomy" id="2692619"/>
    <lineage>
        <taxon>Bacteria</taxon>
        <taxon>Pseudomonadati</taxon>
        <taxon>Pseudomonadota</taxon>
        <taxon>Alphaproteobacteria</taxon>
        <taxon>Sphingomonadales</taxon>
        <taxon>Sphingomonadaceae</taxon>
        <taxon>Novosphingobium</taxon>
    </lineage>
</organism>
<evidence type="ECO:0000259" key="2">
    <source>
        <dbReference type="PROSITE" id="PS50943"/>
    </source>
</evidence>
<accession>A0A7X4K8Q9</accession>
<dbReference type="AlphaFoldDB" id="A0A7X4K8Q9"/>